<organism evidence="3 4">
    <name type="scientific">Crenobacter oryzisoli</name>
    <dbReference type="NCBI Taxonomy" id="3056844"/>
    <lineage>
        <taxon>Bacteria</taxon>
        <taxon>Pseudomonadati</taxon>
        <taxon>Pseudomonadota</taxon>
        <taxon>Betaproteobacteria</taxon>
        <taxon>Neisseriales</taxon>
        <taxon>Neisseriaceae</taxon>
        <taxon>Crenobacter</taxon>
    </lineage>
</organism>
<reference evidence="3" key="1">
    <citation type="submission" date="2023-06" db="EMBL/GenBank/DDBJ databases">
        <authorList>
            <person name="Zhang S."/>
        </authorList>
    </citation>
    <scope>NUCLEOTIDE SEQUENCE</scope>
    <source>
        <strain evidence="3">SG2303</strain>
    </source>
</reference>
<evidence type="ECO:0000313" key="3">
    <source>
        <dbReference type="EMBL" id="MDN0077480.1"/>
    </source>
</evidence>
<dbReference type="Pfam" id="PF10988">
    <property type="entry name" value="DUF2807"/>
    <property type="match status" value="1"/>
</dbReference>
<name>A0ABT7XUS3_9NEIS</name>
<evidence type="ECO:0000256" key="1">
    <source>
        <dbReference type="SAM" id="SignalP"/>
    </source>
</evidence>
<proteinExistence type="predicted"/>
<evidence type="ECO:0000259" key="2">
    <source>
        <dbReference type="Pfam" id="PF10988"/>
    </source>
</evidence>
<feature type="signal peptide" evidence="1">
    <location>
        <begin position="1"/>
        <end position="28"/>
    </location>
</feature>
<protein>
    <submittedName>
        <fullName evidence="3">DUF2807 domain-containing protein</fullName>
    </submittedName>
</protein>
<sequence>MKALVFNATSVGSAAVCAVLMAGQSCLAASYSSSVVVDSSGDSVVIVNGQVVSGGHSTVTASGPARSEERKMPAYSAITIEAPVRMSYTVGERSTLKVTAPADVLPLLSTTLEGGRLVVKLNGSVVMNQPILIEATGSSGLESVNLVGAGDFNASGLAGRTLSIEVSGSGNVTASGRSGRVEARISGSGEVDVSALQANAVSVEVSGSGNVKAYASQAAQVALLGSGDVRVYGKPAQRSVNRVGSGQVSFD</sequence>
<feature type="chain" id="PRO_5046313096" evidence="1">
    <location>
        <begin position="29"/>
        <end position="251"/>
    </location>
</feature>
<dbReference type="Gene3D" id="2.160.20.120">
    <property type="match status" value="1"/>
</dbReference>
<keyword evidence="1" id="KW-0732">Signal</keyword>
<feature type="domain" description="Putative auto-transporter adhesin head GIN" evidence="2">
    <location>
        <begin position="74"/>
        <end position="235"/>
    </location>
</feature>
<accession>A0ABT7XUS3</accession>
<dbReference type="InterPro" id="IPR021255">
    <property type="entry name" value="DUF2807"/>
</dbReference>
<gene>
    <name evidence="3" type="ORF">QU481_21895</name>
</gene>
<dbReference type="PROSITE" id="PS51257">
    <property type="entry name" value="PROKAR_LIPOPROTEIN"/>
    <property type="match status" value="1"/>
</dbReference>
<dbReference type="Proteomes" id="UP001168540">
    <property type="component" value="Unassembled WGS sequence"/>
</dbReference>
<evidence type="ECO:0000313" key="4">
    <source>
        <dbReference type="Proteomes" id="UP001168540"/>
    </source>
</evidence>
<dbReference type="RefSeq" id="WP_289832116.1">
    <property type="nucleotide sequence ID" value="NZ_JAUEDK010000070.1"/>
</dbReference>
<keyword evidence="4" id="KW-1185">Reference proteome</keyword>
<dbReference type="EMBL" id="JAUEDK010000070">
    <property type="protein sequence ID" value="MDN0077480.1"/>
    <property type="molecule type" value="Genomic_DNA"/>
</dbReference>
<comment type="caution">
    <text evidence="3">The sequence shown here is derived from an EMBL/GenBank/DDBJ whole genome shotgun (WGS) entry which is preliminary data.</text>
</comment>